<organism evidence="7 8">
    <name type="scientific">Stentor coeruleus</name>
    <dbReference type="NCBI Taxonomy" id="5963"/>
    <lineage>
        <taxon>Eukaryota</taxon>
        <taxon>Sar</taxon>
        <taxon>Alveolata</taxon>
        <taxon>Ciliophora</taxon>
        <taxon>Postciliodesmatophora</taxon>
        <taxon>Heterotrichea</taxon>
        <taxon>Heterotrichida</taxon>
        <taxon>Stentoridae</taxon>
        <taxon>Stentor</taxon>
    </lineage>
</organism>
<dbReference type="AlphaFoldDB" id="A0A1R2BKI8"/>
<evidence type="ECO:0000259" key="5">
    <source>
        <dbReference type="PROSITE" id="PS50102"/>
    </source>
</evidence>
<sequence length="517" mass="58818">MFQGKPTNPETQIFIGDLSPAVVEPDLYALASTVGEVVYIRILRHFQTKESLGFAFVAFNTKEQAQKARAILNGYKLKDSHIRVARFCKERDPEANLFVSELPEQVTAKDLEDLLGKYGPIVSSKVSYDKNLNSNKYGYVQFEKKEDAFQVINASLEIFGKKIQVVKFLPASQRENIHNKNNLYIRGFDETMKAEKLVEIFGKFGEIQSHALISNRDFKGTLRYFAYVSYKVQENASVAIENLNNKEDFGIQWTVVLHQSKAVRKAKLLVEYRKKVDEWKRKNLFIKGFPQALTEQQLKEICQDYGTVSSVKIMKLENIQYQDSKPVQTLISKGCGFVCFETSESASAAFNGLKNKKIEGETLSVFFWKPREELVRNLNAMKMKRMQAQMMQYGMLYPQIPTRAAFRGRASRAMPPTAVLPKPPEVKLPFDLNTFSSASVDVQKRMLGECLYPMVLDKSNKKIAGKITGMLLEIDPNTLLKMVQSPGEVTTKVQEAIEVLRKAWKDNTELLTMLSDA</sequence>
<keyword evidence="2" id="KW-0677">Repeat</keyword>
<proteinExistence type="inferred from homology"/>
<dbReference type="Gene3D" id="3.30.70.330">
    <property type="match status" value="4"/>
</dbReference>
<dbReference type="GO" id="GO:0003723">
    <property type="term" value="F:RNA binding"/>
    <property type="evidence" value="ECO:0007669"/>
    <property type="project" value="UniProtKB-UniRule"/>
</dbReference>
<dbReference type="Pfam" id="PF00658">
    <property type="entry name" value="MLLE"/>
    <property type="match status" value="1"/>
</dbReference>
<dbReference type="SMART" id="SM00360">
    <property type="entry name" value="RRM"/>
    <property type="match status" value="4"/>
</dbReference>
<evidence type="ECO:0000256" key="3">
    <source>
        <dbReference type="ARBA" id="ARBA00022884"/>
    </source>
</evidence>
<dbReference type="PROSITE" id="PS50102">
    <property type="entry name" value="RRM"/>
    <property type="match status" value="4"/>
</dbReference>
<protein>
    <recommendedName>
        <fullName evidence="9">Polyadenylate-binding protein</fullName>
    </recommendedName>
</protein>
<dbReference type="CDD" id="cd00590">
    <property type="entry name" value="RRM_SF"/>
    <property type="match status" value="2"/>
</dbReference>
<dbReference type="OrthoDB" id="19742at2759"/>
<keyword evidence="3 4" id="KW-0694">RNA-binding</keyword>
<dbReference type="SUPFAM" id="SSF54928">
    <property type="entry name" value="RNA-binding domain, RBD"/>
    <property type="match status" value="3"/>
</dbReference>
<gene>
    <name evidence="7" type="ORF">SteCoe_23362</name>
</gene>
<evidence type="ECO:0000256" key="4">
    <source>
        <dbReference type="PROSITE-ProRule" id="PRU00176"/>
    </source>
</evidence>
<accession>A0A1R2BKI8</accession>
<feature type="domain" description="RRM" evidence="5">
    <location>
        <begin position="181"/>
        <end position="275"/>
    </location>
</feature>
<feature type="domain" description="RRM" evidence="5">
    <location>
        <begin position="95"/>
        <end position="173"/>
    </location>
</feature>
<dbReference type="PROSITE" id="PS51309">
    <property type="entry name" value="PABC"/>
    <property type="match status" value="1"/>
</dbReference>
<evidence type="ECO:0000256" key="2">
    <source>
        <dbReference type="ARBA" id="ARBA00022737"/>
    </source>
</evidence>
<feature type="domain" description="RRM" evidence="5">
    <location>
        <begin position="11"/>
        <end position="89"/>
    </location>
</feature>
<dbReference type="InterPro" id="IPR036053">
    <property type="entry name" value="PABP-dom"/>
</dbReference>
<comment type="similarity">
    <text evidence="1">Belongs to the polyadenylate-binding protein type-1 family.</text>
</comment>
<comment type="caution">
    <text evidence="7">The sequence shown here is derived from an EMBL/GenBank/DDBJ whole genome shotgun (WGS) entry which is preliminary data.</text>
</comment>
<dbReference type="InterPro" id="IPR002004">
    <property type="entry name" value="PABP_HYD_C"/>
</dbReference>
<dbReference type="PANTHER" id="PTHR24012">
    <property type="entry name" value="RNA BINDING PROTEIN"/>
    <property type="match status" value="1"/>
</dbReference>
<dbReference type="SUPFAM" id="SSF63570">
    <property type="entry name" value="PABC (PABP) domain"/>
    <property type="match status" value="1"/>
</dbReference>
<feature type="domain" description="RRM" evidence="5">
    <location>
        <begin position="282"/>
        <end position="370"/>
    </location>
</feature>
<evidence type="ECO:0000313" key="8">
    <source>
        <dbReference type="Proteomes" id="UP000187209"/>
    </source>
</evidence>
<evidence type="ECO:0000313" key="7">
    <source>
        <dbReference type="EMBL" id="OMJ77135.1"/>
    </source>
</evidence>
<evidence type="ECO:0000259" key="6">
    <source>
        <dbReference type="PROSITE" id="PS51309"/>
    </source>
</evidence>
<name>A0A1R2BKI8_9CILI</name>
<dbReference type="Pfam" id="PF00076">
    <property type="entry name" value="RRM_1"/>
    <property type="match status" value="4"/>
</dbReference>
<keyword evidence="8" id="KW-1185">Reference proteome</keyword>
<reference evidence="7 8" key="1">
    <citation type="submission" date="2016-11" db="EMBL/GenBank/DDBJ databases">
        <title>The macronuclear genome of Stentor coeruleus: a giant cell with tiny introns.</title>
        <authorList>
            <person name="Slabodnick M."/>
            <person name="Ruby J.G."/>
            <person name="Reiff S.B."/>
            <person name="Swart E.C."/>
            <person name="Gosai S."/>
            <person name="Prabakaran S."/>
            <person name="Witkowska E."/>
            <person name="Larue G.E."/>
            <person name="Fisher S."/>
            <person name="Freeman R.M."/>
            <person name="Gunawardena J."/>
            <person name="Chu W."/>
            <person name="Stover N.A."/>
            <person name="Gregory B.D."/>
            <person name="Nowacki M."/>
            <person name="Derisi J."/>
            <person name="Roy S.W."/>
            <person name="Marshall W.F."/>
            <person name="Sood P."/>
        </authorList>
    </citation>
    <scope>NUCLEOTIDE SEQUENCE [LARGE SCALE GENOMIC DNA]</scope>
    <source>
        <strain evidence="7">WM001</strain>
    </source>
</reference>
<dbReference type="EMBL" id="MPUH01000592">
    <property type="protein sequence ID" value="OMJ77135.1"/>
    <property type="molecule type" value="Genomic_DNA"/>
</dbReference>
<dbReference type="InterPro" id="IPR035979">
    <property type="entry name" value="RBD_domain_sf"/>
</dbReference>
<dbReference type="SMART" id="SM00517">
    <property type="entry name" value="PolyA"/>
    <property type="match status" value="1"/>
</dbReference>
<dbReference type="Gene3D" id="1.10.1900.10">
    <property type="entry name" value="c-terminal domain of poly(a) binding protein"/>
    <property type="match status" value="1"/>
</dbReference>
<dbReference type="InterPro" id="IPR000504">
    <property type="entry name" value="RRM_dom"/>
</dbReference>
<dbReference type="Proteomes" id="UP000187209">
    <property type="component" value="Unassembled WGS sequence"/>
</dbReference>
<dbReference type="InterPro" id="IPR012677">
    <property type="entry name" value="Nucleotide-bd_a/b_plait_sf"/>
</dbReference>
<evidence type="ECO:0000256" key="1">
    <source>
        <dbReference type="ARBA" id="ARBA00008557"/>
    </source>
</evidence>
<feature type="domain" description="PABC" evidence="6">
    <location>
        <begin position="427"/>
        <end position="505"/>
    </location>
</feature>
<evidence type="ECO:0008006" key="9">
    <source>
        <dbReference type="Google" id="ProtNLM"/>
    </source>
</evidence>